<dbReference type="SUPFAM" id="SSF51182">
    <property type="entry name" value="RmlC-like cupins"/>
    <property type="match status" value="1"/>
</dbReference>
<dbReference type="PANTHER" id="PTHR12918">
    <property type="entry name" value="CYSTEINE DIOXYGENASE"/>
    <property type="match status" value="1"/>
</dbReference>
<evidence type="ECO:0000256" key="4">
    <source>
        <dbReference type="ARBA" id="ARBA00023002"/>
    </source>
</evidence>
<gene>
    <name evidence="6" type="ORF">METZ01_LOCUS49593</name>
</gene>
<evidence type="ECO:0000256" key="2">
    <source>
        <dbReference type="ARBA" id="ARBA00022723"/>
    </source>
</evidence>
<dbReference type="AlphaFoldDB" id="A0A381S031"/>
<dbReference type="CDD" id="cd10548">
    <property type="entry name" value="cupin_CDO"/>
    <property type="match status" value="1"/>
</dbReference>
<dbReference type="InterPro" id="IPR014710">
    <property type="entry name" value="RmlC-like_jellyroll"/>
</dbReference>
<dbReference type="InterPro" id="IPR010300">
    <property type="entry name" value="CDO_1"/>
</dbReference>
<reference evidence="6" key="1">
    <citation type="submission" date="2018-05" db="EMBL/GenBank/DDBJ databases">
        <authorList>
            <person name="Lanie J.A."/>
            <person name="Ng W.-L."/>
            <person name="Kazmierczak K.M."/>
            <person name="Andrzejewski T.M."/>
            <person name="Davidsen T.M."/>
            <person name="Wayne K.J."/>
            <person name="Tettelin H."/>
            <person name="Glass J.I."/>
            <person name="Rusch D."/>
            <person name="Podicherti R."/>
            <person name="Tsui H.-C.T."/>
            <person name="Winkler M.E."/>
        </authorList>
    </citation>
    <scope>NUCLEOTIDE SEQUENCE</scope>
</reference>
<evidence type="ECO:0008006" key="7">
    <source>
        <dbReference type="Google" id="ProtNLM"/>
    </source>
</evidence>
<keyword evidence="2" id="KW-0479">Metal-binding</keyword>
<comment type="similarity">
    <text evidence="1">Belongs to the cysteine dioxygenase family.</text>
</comment>
<dbReference type="InterPro" id="IPR011051">
    <property type="entry name" value="RmlC_Cupin_sf"/>
</dbReference>
<name>A0A381S031_9ZZZZ</name>
<dbReference type="GO" id="GO:0008198">
    <property type="term" value="F:ferrous iron binding"/>
    <property type="evidence" value="ECO:0007669"/>
    <property type="project" value="TreeGrafter"/>
</dbReference>
<evidence type="ECO:0000256" key="5">
    <source>
        <dbReference type="ARBA" id="ARBA00023004"/>
    </source>
</evidence>
<dbReference type="GO" id="GO:0019448">
    <property type="term" value="P:L-cysteine catabolic process"/>
    <property type="evidence" value="ECO:0007669"/>
    <property type="project" value="TreeGrafter"/>
</dbReference>
<evidence type="ECO:0000256" key="3">
    <source>
        <dbReference type="ARBA" id="ARBA00022964"/>
    </source>
</evidence>
<evidence type="ECO:0000313" key="6">
    <source>
        <dbReference type="EMBL" id="SUZ96739.1"/>
    </source>
</evidence>
<keyword evidence="4" id="KW-0560">Oxidoreductase</keyword>
<sequence>METLINDLRIFTEQNFPENKVTPYLRYLDLHKEQLEKYCYFNRDFYTRNLVHKEKGFELMVVCWSPGQKAPIHGHEGEKCWARIQKGSLQVCNYKEISSDPMNLDLVDRVLAKKGYLDGPADIHSVENISNDIAVSLHVYASPFDSCDIYDMETGVKNRIQLQYHSMFGKLC</sequence>
<keyword evidence="5" id="KW-0408">Iron</keyword>
<dbReference type="Pfam" id="PF05995">
    <property type="entry name" value="CDO_I"/>
    <property type="match status" value="1"/>
</dbReference>
<protein>
    <recommendedName>
        <fullName evidence="7">Cysteine dioxygenase</fullName>
    </recommendedName>
</protein>
<dbReference type="GO" id="GO:0017172">
    <property type="term" value="F:cysteine dioxygenase activity"/>
    <property type="evidence" value="ECO:0007669"/>
    <property type="project" value="TreeGrafter"/>
</dbReference>
<organism evidence="6">
    <name type="scientific">marine metagenome</name>
    <dbReference type="NCBI Taxonomy" id="408172"/>
    <lineage>
        <taxon>unclassified sequences</taxon>
        <taxon>metagenomes</taxon>
        <taxon>ecological metagenomes</taxon>
    </lineage>
</organism>
<dbReference type="PANTHER" id="PTHR12918:SF1">
    <property type="entry name" value="CYSTEINE DIOXYGENASE TYPE 1"/>
    <property type="match status" value="1"/>
</dbReference>
<dbReference type="Gene3D" id="2.60.120.10">
    <property type="entry name" value="Jelly Rolls"/>
    <property type="match status" value="1"/>
</dbReference>
<dbReference type="EMBL" id="UINC01002444">
    <property type="protein sequence ID" value="SUZ96739.1"/>
    <property type="molecule type" value="Genomic_DNA"/>
</dbReference>
<evidence type="ECO:0000256" key="1">
    <source>
        <dbReference type="ARBA" id="ARBA00006622"/>
    </source>
</evidence>
<accession>A0A381S031</accession>
<proteinExistence type="inferred from homology"/>
<keyword evidence="3" id="KW-0223">Dioxygenase</keyword>